<name>A0AA38LDL7_TAXCH</name>
<sequence length="90" mass="10268">SKEGFRRSHNLISTSPRGPDLPLTEASHIPEQFQNKEPRESVRIRLLKEGEKRVHIKNFFNSSIEPGSSRLGDGLHNRLIENQLVRMPGV</sequence>
<keyword evidence="3" id="KW-1185">Reference proteome</keyword>
<proteinExistence type="predicted"/>
<dbReference type="Proteomes" id="UP000824469">
    <property type="component" value="Unassembled WGS sequence"/>
</dbReference>
<feature type="non-terminal residue" evidence="2">
    <location>
        <position position="90"/>
    </location>
</feature>
<dbReference type="AlphaFoldDB" id="A0AA38LDL7"/>
<protein>
    <submittedName>
        <fullName evidence="2">Uncharacterized protein</fullName>
    </submittedName>
</protein>
<accession>A0AA38LDL7</accession>
<evidence type="ECO:0000313" key="3">
    <source>
        <dbReference type="Proteomes" id="UP000824469"/>
    </source>
</evidence>
<feature type="region of interest" description="Disordered" evidence="1">
    <location>
        <begin position="1"/>
        <end position="27"/>
    </location>
</feature>
<evidence type="ECO:0000313" key="2">
    <source>
        <dbReference type="EMBL" id="KAH9317780.1"/>
    </source>
</evidence>
<dbReference type="EMBL" id="JAHRHJ020000004">
    <property type="protein sequence ID" value="KAH9317780.1"/>
    <property type="molecule type" value="Genomic_DNA"/>
</dbReference>
<feature type="non-terminal residue" evidence="2">
    <location>
        <position position="1"/>
    </location>
</feature>
<evidence type="ECO:0000256" key="1">
    <source>
        <dbReference type="SAM" id="MobiDB-lite"/>
    </source>
</evidence>
<comment type="caution">
    <text evidence="2">The sequence shown here is derived from an EMBL/GenBank/DDBJ whole genome shotgun (WGS) entry which is preliminary data.</text>
</comment>
<gene>
    <name evidence="2" type="ORF">KI387_019549</name>
</gene>
<reference evidence="2 3" key="1">
    <citation type="journal article" date="2021" name="Nat. Plants">
        <title>The Taxus genome provides insights into paclitaxel biosynthesis.</title>
        <authorList>
            <person name="Xiong X."/>
            <person name="Gou J."/>
            <person name="Liao Q."/>
            <person name="Li Y."/>
            <person name="Zhou Q."/>
            <person name="Bi G."/>
            <person name="Li C."/>
            <person name="Du R."/>
            <person name="Wang X."/>
            <person name="Sun T."/>
            <person name="Guo L."/>
            <person name="Liang H."/>
            <person name="Lu P."/>
            <person name="Wu Y."/>
            <person name="Zhang Z."/>
            <person name="Ro D.K."/>
            <person name="Shang Y."/>
            <person name="Huang S."/>
            <person name="Yan J."/>
        </authorList>
    </citation>
    <scope>NUCLEOTIDE SEQUENCE [LARGE SCALE GENOMIC DNA]</scope>
    <source>
        <strain evidence="2">Ta-2019</strain>
    </source>
</reference>
<organism evidence="2 3">
    <name type="scientific">Taxus chinensis</name>
    <name type="common">Chinese yew</name>
    <name type="synonym">Taxus wallichiana var. chinensis</name>
    <dbReference type="NCBI Taxonomy" id="29808"/>
    <lineage>
        <taxon>Eukaryota</taxon>
        <taxon>Viridiplantae</taxon>
        <taxon>Streptophyta</taxon>
        <taxon>Embryophyta</taxon>
        <taxon>Tracheophyta</taxon>
        <taxon>Spermatophyta</taxon>
        <taxon>Pinopsida</taxon>
        <taxon>Pinidae</taxon>
        <taxon>Conifers II</taxon>
        <taxon>Cupressales</taxon>
        <taxon>Taxaceae</taxon>
        <taxon>Taxus</taxon>
    </lineage>
</organism>